<feature type="transmembrane region" description="Helical" evidence="1">
    <location>
        <begin position="56"/>
        <end position="76"/>
    </location>
</feature>
<evidence type="ECO:0000313" key="3">
    <source>
        <dbReference type="Proteomes" id="UP001157006"/>
    </source>
</evidence>
<dbReference type="AlphaFoldDB" id="A0AAV1ASP7"/>
<sequence length="167" mass="19396">MLGELVLQGFSMLLNCMFDGLLTGYWCLIGCKLWFFVMTVDWVLLRQVCGFSDCKLYACFVVRLVAYVGLSFVYFFSILNSPFCPVLVYAWPSVYYAELCVFLSFLPLPFACCAELFYWLVCTEAELKILEELMLQYRCDNIDDARFLQQIKAYCSMMMLTFEANHG</sequence>
<evidence type="ECO:0008006" key="4">
    <source>
        <dbReference type="Google" id="ProtNLM"/>
    </source>
</evidence>
<proteinExistence type="predicted"/>
<keyword evidence="1" id="KW-0812">Transmembrane</keyword>
<feature type="transmembrane region" description="Helical" evidence="1">
    <location>
        <begin position="20"/>
        <end position="44"/>
    </location>
</feature>
<dbReference type="EMBL" id="OX451740">
    <property type="protein sequence ID" value="CAI8613480.1"/>
    <property type="molecule type" value="Genomic_DNA"/>
</dbReference>
<dbReference type="Proteomes" id="UP001157006">
    <property type="component" value="Chromosome 5"/>
</dbReference>
<feature type="transmembrane region" description="Helical" evidence="1">
    <location>
        <begin position="96"/>
        <end position="121"/>
    </location>
</feature>
<keyword evidence="1" id="KW-0472">Membrane</keyword>
<accession>A0AAV1ASP7</accession>
<keyword evidence="3" id="KW-1185">Reference proteome</keyword>
<evidence type="ECO:0000313" key="2">
    <source>
        <dbReference type="EMBL" id="CAI8613480.1"/>
    </source>
</evidence>
<name>A0AAV1ASP7_VICFA</name>
<gene>
    <name evidence="2" type="ORF">VFH_V082520</name>
</gene>
<protein>
    <recommendedName>
        <fullName evidence="4">Transmembrane protein</fullName>
    </recommendedName>
</protein>
<keyword evidence="1" id="KW-1133">Transmembrane helix</keyword>
<reference evidence="2 3" key="1">
    <citation type="submission" date="2023-01" db="EMBL/GenBank/DDBJ databases">
        <authorList>
            <person name="Kreplak J."/>
        </authorList>
    </citation>
    <scope>NUCLEOTIDE SEQUENCE [LARGE SCALE GENOMIC DNA]</scope>
</reference>
<evidence type="ECO:0000256" key="1">
    <source>
        <dbReference type="SAM" id="Phobius"/>
    </source>
</evidence>
<organism evidence="2 3">
    <name type="scientific">Vicia faba</name>
    <name type="common">Broad bean</name>
    <name type="synonym">Faba vulgaris</name>
    <dbReference type="NCBI Taxonomy" id="3906"/>
    <lineage>
        <taxon>Eukaryota</taxon>
        <taxon>Viridiplantae</taxon>
        <taxon>Streptophyta</taxon>
        <taxon>Embryophyta</taxon>
        <taxon>Tracheophyta</taxon>
        <taxon>Spermatophyta</taxon>
        <taxon>Magnoliopsida</taxon>
        <taxon>eudicotyledons</taxon>
        <taxon>Gunneridae</taxon>
        <taxon>Pentapetalae</taxon>
        <taxon>rosids</taxon>
        <taxon>fabids</taxon>
        <taxon>Fabales</taxon>
        <taxon>Fabaceae</taxon>
        <taxon>Papilionoideae</taxon>
        <taxon>50 kb inversion clade</taxon>
        <taxon>NPAAA clade</taxon>
        <taxon>Hologalegina</taxon>
        <taxon>IRL clade</taxon>
        <taxon>Fabeae</taxon>
        <taxon>Vicia</taxon>
    </lineage>
</organism>